<feature type="region of interest" description="Disordered" evidence="1">
    <location>
        <begin position="75"/>
        <end position="105"/>
    </location>
</feature>
<evidence type="ECO:0000313" key="3">
    <source>
        <dbReference type="Proteomes" id="UP000284842"/>
    </source>
</evidence>
<dbReference type="OrthoDB" id="1607513at2759"/>
<name>A0A409Y6R7_9AGAR</name>
<organism evidence="2 3">
    <name type="scientific">Panaeolus cyanescens</name>
    <dbReference type="NCBI Taxonomy" id="181874"/>
    <lineage>
        <taxon>Eukaryota</taxon>
        <taxon>Fungi</taxon>
        <taxon>Dikarya</taxon>
        <taxon>Basidiomycota</taxon>
        <taxon>Agaricomycotina</taxon>
        <taxon>Agaricomycetes</taxon>
        <taxon>Agaricomycetidae</taxon>
        <taxon>Agaricales</taxon>
        <taxon>Agaricineae</taxon>
        <taxon>Galeropsidaceae</taxon>
        <taxon>Panaeolus</taxon>
    </lineage>
</organism>
<comment type="caution">
    <text evidence="2">The sequence shown here is derived from an EMBL/GenBank/DDBJ whole genome shotgun (WGS) entry which is preliminary data.</text>
</comment>
<evidence type="ECO:0000313" key="2">
    <source>
        <dbReference type="EMBL" id="PPQ98659.1"/>
    </source>
</evidence>
<feature type="compositionally biased region" description="Basic and acidic residues" evidence="1">
    <location>
        <begin position="85"/>
        <end position="105"/>
    </location>
</feature>
<protein>
    <submittedName>
        <fullName evidence="2">Uncharacterized protein</fullName>
    </submittedName>
</protein>
<sequence>MLLSFESLTGRHTGKAIGEEFLMIIKKFNLQDKLVSKLTMLLCISHTIHLGPCHFIKKLNVPGILAAKRQARQKSAQNQSMSLPSEDKYYNNDKQANDTEEEGKKFDNYNDFDVDLNMSVEADTSNPAKVLSTRCIKPRKLKLWVKTHWESLADCYLHEVIDQFIHLAELRLGPLQNKKHKWIDFTFMK</sequence>
<dbReference type="InParanoid" id="A0A409Y6R7"/>
<reference evidence="2 3" key="1">
    <citation type="journal article" date="2018" name="Evol. Lett.">
        <title>Horizontal gene cluster transfer increased hallucinogenic mushroom diversity.</title>
        <authorList>
            <person name="Reynolds H.T."/>
            <person name="Vijayakumar V."/>
            <person name="Gluck-Thaler E."/>
            <person name="Korotkin H.B."/>
            <person name="Matheny P.B."/>
            <person name="Slot J.C."/>
        </authorList>
    </citation>
    <scope>NUCLEOTIDE SEQUENCE [LARGE SCALE GENOMIC DNA]</scope>
    <source>
        <strain evidence="2 3">2629</strain>
    </source>
</reference>
<gene>
    <name evidence="2" type="ORF">CVT24_004157</name>
</gene>
<proteinExistence type="predicted"/>
<dbReference type="Proteomes" id="UP000284842">
    <property type="component" value="Unassembled WGS sequence"/>
</dbReference>
<evidence type="ECO:0000256" key="1">
    <source>
        <dbReference type="SAM" id="MobiDB-lite"/>
    </source>
</evidence>
<dbReference type="AlphaFoldDB" id="A0A409Y6R7"/>
<keyword evidence="3" id="KW-1185">Reference proteome</keyword>
<accession>A0A409Y6R7</accession>
<dbReference type="EMBL" id="NHTK01001380">
    <property type="protein sequence ID" value="PPQ98659.1"/>
    <property type="molecule type" value="Genomic_DNA"/>
</dbReference>